<gene>
    <name evidence="7" type="ORF">NAEGRDRAFT_72128</name>
</gene>
<evidence type="ECO:0000313" key="7">
    <source>
        <dbReference type="EMBL" id="EFC39997.1"/>
    </source>
</evidence>
<dbReference type="KEGG" id="ngr:NAEGRDRAFT_72128"/>
<protein>
    <submittedName>
        <fullName evidence="7">Predicted protein</fullName>
    </submittedName>
</protein>
<dbReference type="InterPro" id="IPR036291">
    <property type="entry name" value="NAD(P)-bd_dom_sf"/>
</dbReference>
<accession>D2VT05</accession>
<dbReference type="Proteomes" id="UP000006671">
    <property type="component" value="Unassembled WGS sequence"/>
</dbReference>
<dbReference type="Gene3D" id="3.90.180.10">
    <property type="entry name" value="Medium-chain alcohol dehydrogenases, catalytic domain"/>
    <property type="match status" value="1"/>
</dbReference>
<dbReference type="OMA" id="FARNEHK"/>
<dbReference type="CDD" id="cd05283">
    <property type="entry name" value="CAD1"/>
    <property type="match status" value="1"/>
</dbReference>
<dbReference type="FunCoup" id="D2VT05">
    <property type="interactions" value="205"/>
</dbReference>
<comment type="cofactor">
    <cofactor evidence="1 5">
        <name>Zn(2+)</name>
        <dbReference type="ChEBI" id="CHEBI:29105"/>
    </cofactor>
</comment>
<dbReference type="RefSeq" id="XP_002672741.1">
    <property type="nucleotide sequence ID" value="XM_002672695.1"/>
</dbReference>
<dbReference type="InterPro" id="IPR013149">
    <property type="entry name" value="ADH-like_C"/>
</dbReference>
<evidence type="ECO:0000256" key="3">
    <source>
        <dbReference type="ARBA" id="ARBA00022833"/>
    </source>
</evidence>
<organism evidence="8">
    <name type="scientific">Naegleria gruberi</name>
    <name type="common">Amoeba</name>
    <dbReference type="NCBI Taxonomy" id="5762"/>
    <lineage>
        <taxon>Eukaryota</taxon>
        <taxon>Discoba</taxon>
        <taxon>Heterolobosea</taxon>
        <taxon>Tetramitia</taxon>
        <taxon>Eutetramitia</taxon>
        <taxon>Vahlkampfiidae</taxon>
        <taxon>Naegleria</taxon>
    </lineage>
</organism>
<keyword evidence="4" id="KW-0560">Oxidoreductase</keyword>
<dbReference type="InterPro" id="IPR047109">
    <property type="entry name" value="CAD-like"/>
</dbReference>
<dbReference type="eggNOG" id="KOG0023">
    <property type="taxonomic scope" value="Eukaryota"/>
</dbReference>
<evidence type="ECO:0000256" key="2">
    <source>
        <dbReference type="ARBA" id="ARBA00022723"/>
    </source>
</evidence>
<evidence type="ECO:0000259" key="6">
    <source>
        <dbReference type="SMART" id="SM00829"/>
    </source>
</evidence>
<dbReference type="OrthoDB" id="1879366at2759"/>
<dbReference type="InterPro" id="IPR002328">
    <property type="entry name" value="ADH_Zn_CS"/>
</dbReference>
<dbReference type="InterPro" id="IPR020843">
    <property type="entry name" value="ER"/>
</dbReference>
<dbReference type="PANTHER" id="PTHR42683">
    <property type="entry name" value="ALDEHYDE REDUCTASE"/>
    <property type="match status" value="1"/>
</dbReference>
<proteinExistence type="inferred from homology"/>
<keyword evidence="3 5" id="KW-0862">Zinc</keyword>
<dbReference type="EMBL" id="GG738895">
    <property type="protein sequence ID" value="EFC39997.1"/>
    <property type="molecule type" value="Genomic_DNA"/>
</dbReference>
<dbReference type="InterPro" id="IPR011032">
    <property type="entry name" value="GroES-like_sf"/>
</dbReference>
<dbReference type="Gene3D" id="3.40.50.720">
    <property type="entry name" value="NAD(P)-binding Rossmann-like Domain"/>
    <property type="match status" value="1"/>
</dbReference>
<keyword evidence="8" id="KW-1185">Reference proteome</keyword>
<dbReference type="SUPFAM" id="SSF50129">
    <property type="entry name" value="GroES-like"/>
    <property type="match status" value="1"/>
</dbReference>
<evidence type="ECO:0000256" key="5">
    <source>
        <dbReference type="RuleBase" id="RU361277"/>
    </source>
</evidence>
<feature type="domain" description="Enoyl reductase (ER)" evidence="6">
    <location>
        <begin position="21"/>
        <end position="352"/>
    </location>
</feature>
<dbReference type="SMART" id="SM00829">
    <property type="entry name" value="PKS_ER"/>
    <property type="match status" value="1"/>
</dbReference>
<dbReference type="InterPro" id="IPR013154">
    <property type="entry name" value="ADH-like_N"/>
</dbReference>
<dbReference type="STRING" id="5762.D2VT05"/>
<dbReference type="VEuPathDB" id="AmoebaDB:NAEGRDRAFT_72128"/>
<dbReference type="Pfam" id="PF00107">
    <property type="entry name" value="ADH_zinc_N"/>
    <property type="match status" value="1"/>
</dbReference>
<dbReference type="Pfam" id="PF08240">
    <property type="entry name" value="ADH_N"/>
    <property type="match status" value="1"/>
</dbReference>
<dbReference type="InParanoid" id="D2VT05"/>
<keyword evidence="2 5" id="KW-0479">Metal-binding</keyword>
<reference evidence="7 8" key="1">
    <citation type="journal article" date="2010" name="Cell">
        <title>The genome of Naegleria gruberi illuminates early eukaryotic versatility.</title>
        <authorList>
            <person name="Fritz-Laylin L.K."/>
            <person name="Prochnik S.E."/>
            <person name="Ginger M.L."/>
            <person name="Dacks J.B."/>
            <person name="Carpenter M.L."/>
            <person name="Field M.C."/>
            <person name="Kuo A."/>
            <person name="Paredez A."/>
            <person name="Chapman J."/>
            <person name="Pham J."/>
            <person name="Shu S."/>
            <person name="Neupane R."/>
            <person name="Cipriano M."/>
            <person name="Mancuso J."/>
            <person name="Tu H."/>
            <person name="Salamov A."/>
            <person name="Lindquist E."/>
            <person name="Shapiro H."/>
            <person name="Lucas S."/>
            <person name="Grigoriev I.V."/>
            <person name="Cande W.Z."/>
            <person name="Fulton C."/>
            <person name="Rokhsar D.S."/>
            <person name="Dawson S.C."/>
        </authorList>
    </citation>
    <scope>NUCLEOTIDE SEQUENCE [LARGE SCALE GENOMIC DNA]</scope>
    <source>
        <strain evidence="7 8">NEG-M</strain>
    </source>
</reference>
<dbReference type="GO" id="GO:0008270">
    <property type="term" value="F:zinc ion binding"/>
    <property type="evidence" value="ECO:0007669"/>
    <property type="project" value="InterPro"/>
</dbReference>
<evidence type="ECO:0000313" key="8">
    <source>
        <dbReference type="Proteomes" id="UP000006671"/>
    </source>
</evidence>
<dbReference type="PROSITE" id="PS00059">
    <property type="entry name" value="ADH_ZINC"/>
    <property type="match status" value="1"/>
</dbReference>
<dbReference type="GO" id="GO:0016616">
    <property type="term" value="F:oxidoreductase activity, acting on the CH-OH group of donors, NAD or NADP as acceptor"/>
    <property type="evidence" value="ECO:0007669"/>
    <property type="project" value="InterPro"/>
</dbReference>
<evidence type="ECO:0000256" key="1">
    <source>
        <dbReference type="ARBA" id="ARBA00001947"/>
    </source>
</evidence>
<evidence type="ECO:0000256" key="4">
    <source>
        <dbReference type="ARBA" id="ARBA00023002"/>
    </source>
</evidence>
<comment type="similarity">
    <text evidence="5">Belongs to the zinc-containing alcohol dehydrogenase family.</text>
</comment>
<dbReference type="SUPFAM" id="SSF51735">
    <property type="entry name" value="NAD(P)-binding Rossmann-fold domains"/>
    <property type="match status" value="1"/>
</dbReference>
<dbReference type="GeneID" id="8854222"/>
<dbReference type="FunFam" id="3.40.50.720:FF:000022">
    <property type="entry name" value="Cinnamyl alcohol dehydrogenase"/>
    <property type="match status" value="1"/>
</dbReference>
<name>D2VT05_NAEGR</name>
<sequence>MSEDTTFNPISVTAYAVGEKKDSQKLVSFDKVEKQVKSIGPNHVFVELICSSICHTDWFTFGSKGAVPGHEMVGIVKHIGENVAHEGKIKVGMRVGMGYQFTSCRHCETCTNNLENLCDSSKPFYTAPIGGGYQTGVVWDAHFVFPIPDNLKSIHAAPLLCAGATVFTALHRYTKNPQYKVPGKPLSCAVLGLGGLGHLAIQYAKKMGLHVTALSTTASKEEECRSFGADEFYVHTTEEAKTTLASKFDIILNTVSGDIELDKFIVMLRPYGQLCMLGLPSNPRYDLSAFSLILKARSLVSSVIGSPEELNLMLKFSADHDIKPQVELTTLDKVGEAIEKVNSNKVRYRMVMIVNQEQVDKENQ</sequence>
<dbReference type="AlphaFoldDB" id="D2VT05"/>